<gene>
    <name evidence="10" type="ORF">TRAPUB_11570</name>
</gene>
<dbReference type="FunFam" id="1.10.510.10:FF:000792">
    <property type="entry name" value="Non-specific serine/threonine protein kinase"/>
    <property type="match status" value="1"/>
</dbReference>
<feature type="compositionally biased region" description="Basic and acidic residues" evidence="8">
    <location>
        <begin position="21"/>
        <end position="40"/>
    </location>
</feature>
<feature type="region of interest" description="Disordered" evidence="8">
    <location>
        <begin position="492"/>
        <end position="526"/>
    </location>
</feature>
<comment type="similarity">
    <text evidence="1">Belongs to the protein kinase superfamily. CAMK Ser/Thr protein kinase family. NIM1 subfamily.</text>
</comment>
<name>A0A1M2VWH4_TRAPU</name>
<dbReference type="InterPro" id="IPR028375">
    <property type="entry name" value="KA1/Ssp2_C"/>
</dbReference>
<dbReference type="AlphaFoldDB" id="A0A1M2VWH4"/>
<evidence type="ECO:0000313" key="11">
    <source>
        <dbReference type="Proteomes" id="UP000184267"/>
    </source>
</evidence>
<keyword evidence="2" id="KW-0723">Serine/threonine-protein kinase</keyword>
<dbReference type="Gene3D" id="1.10.510.10">
    <property type="entry name" value="Transferase(Phosphotransferase) domain 1"/>
    <property type="match status" value="1"/>
</dbReference>
<feature type="binding site" evidence="7">
    <location>
        <position position="128"/>
    </location>
    <ligand>
        <name>ATP</name>
        <dbReference type="ChEBI" id="CHEBI:30616"/>
    </ligand>
</feature>
<dbReference type="Pfam" id="PF00069">
    <property type="entry name" value="Pkinase"/>
    <property type="match status" value="1"/>
</dbReference>
<evidence type="ECO:0000313" key="10">
    <source>
        <dbReference type="EMBL" id="OJT11882.1"/>
    </source>
</evidence>
<evidence type="ECO:0000256" key="3">
    <source>
        <dbReference type="ARBA" id="ARBA00022679"/>
    </source>
</evidence>
<feature type="compositionally biased region" description="Basic and acidic residues" evidence="8">
    <location>
        <begin position="740"/>
        <end position="753"/>
    </location>
</feature>
<dbReference type="CDD" id="cd14077">
    <property type="entry name" value="STKc_Kin1_2"/>
    <property type="match status" value="1"/>
</dbReference>
<feature type="compositionally biased region" description="Basic and acidic residues" evidence="8">
    <location>
        <begin position="1050"/>
        <end position="1063"/>
    </location>
</feature>
<feature type="compositionally biased region" description="Polar residues" evidence="8">
    <location>
        <begin position="509"/>
        <end position="519"/>
    </location>
</feature>
<dbReference type="PANTHER" id="PTHR24346:SF82">
    <property type="entry name" value="KP78A-RELATED"/>
    <property type="match status" value="1"/>
</dbReference>
<feature type="compositionally biased region" description="Polar residues" evidence="8">
    <location>
        <begin position="839"/>
        <end position="855"/>
    </location>
</feature>
<feature type="domain" description="Protein kinase" evidence="9">
    <location>
        <begin position="99"/>
        <end position="368"/>
    </location>
</feature>
<dbReference type="PROSITE" id="PS00108">
    <property type="entry name" value="PROTEIN_KINASE_ST"/>
    <property type="match status" value="1"/>
</dbReference>
<feature type="compositionally biased region" description="Low complexity" evidence="8">
    <location>
        <begin position="1067"/>
        <end position="1076"/>
    </location>
</feature>
<feature type="region of interest" description="Disordered" evidence="8">
    <location>
        <begin position="715"/>
        <end position="957"/>
    </location>
</feature>
<feature type="region of interest" description="Disordered" evidence="8">
    <location>
        <begin position="1109"/>
        <end position="1140"/>
    </location>
</feature>
<evidence type="ECO:0000256" key="8">
    <source>
        <dbReference type="SAM" id="MobiDB-lite"/>
    </source>
</evidence>
<feature type="compositionally biased region" description="Pro residues" evidence="8">
    <location>
        <begin position="495"/>
        <end position="504"/>
    </location>
</feature>
<comment type="caution">
    <text evidence="10">The sequence shown here is derived from an EMBL/GenBank/DDBJ whole genome shotgun (WGS) entry which is preliminary data.</text>
</comment>
<dbReference type="SUPFAM" id="SSF103243">
    <property type="entry name" value="KA1-like"/>
    <property type="match status" value="1"/>
</dbReference>
<evidence type="ECO:0000256" key="1">
    <source>
        <dbReference type="ARBA" id="ARBA00010791"/>
    </source>
</evidence>
<feature type="compositionally biased region" description="Basic and acidic residues" evidence="8">
    <location>
        <begin position="911"/>
        <end position="931"/>
    </location>
</feature>
<dbReference type="InterPro" id="IPR000719">
    <property type="entry name" value="Prot_kinase_dom"/>
</dbReference>
<feature type="compositionally biased region" description="Polar residues" evidence="8">
    <location>
        <begin position="799"/>
        <end position="808"/>
    </location>
</feature>
<dbReference type="PANTHER" id="PTHR24346">
    <property type="entry name" value="MAP/MICROTUBULE AFFINITY-REGULATING KINASE"/>
    <property type="match status" value="1"/>
</dbReference>
<dbReference type="GO" id="GO:0004674">
    <property type="term" value="F:protein serine/threonine kinase activity"/>
    <property type="evidence" value="ECO:0007669"/>
    <property type="project" value="UniProtKB-KW"/>
</dbReference>
<dbReference type="Gene3D" id="3.30.310.80">
    <property type="entry name" value="Kinase associated domain 1, KA1"/>
    <property type="match status" value="1"/>
</dbReference>
<feature type="region of interest" description="Disordered" evidence="8">
    <location>
        <begin position="1009"/>
        <end position="1076"/>
    </location>
</feature>
<keyword evidence="3" id="KW-0808">Transferase</keyword>
<protein>
    <submittedName>
        <fullName evidence="10">Protein kinase kin1</fullName>
    </submittedName>
</protein>
<dbReference type="InterPro" id="IPR017441">
    <property type="entry name" value="Protein_kinase_ATP_BS"/>
</dbReference>
<dbReference type="SMART" id="SM00220">
    <property type="entry name" value="S_TKc"/>
    <property type="match status" value="1"/>
</dbReference>
<feature type="compositionally biased region" description="Basic and acidic residues" evidence="8">
    <location>
        <begin position="942"/>
        <end position="957"/>
    </location>
</feature>
<evidence type="ECO:0000256" key="4">
    <source>
        <dbReference type="ARBA" id="ARBA00022741"/>
    </source>
</evidence>
<reference evidence="10 11" key="1">
    <citation type="submission" date="2016-10" db="EMBL/GenBank/DDBJ databases">
        <title>Genome sequence of the basidiomycete white-rot fungus Trametes pubescens.</title>
        <authorList>
            <person name="Makela M.R."/>
            <person name="Granchi Z."/>
            <person name="Peng M."/>
            <person name="De Vries R.P."/>
            <person name="Grigoriev I."/>
            <person name="Riley R."/>
            <person name="Hilden K."/>
        </authorList>
    </citation>
    <scope>NUCLEOTIDE SEQUENCE [LARGE SCALE GENOMIC DNA]</scope>
    <source>
        <strain evidence="10 11">FBCC735</strain>
    </source>
</reference>
<keyword evidence="4 7" id="KW-0547">Nucleotide-binding</keyword>
<dbReference type="PROSITE" id="PS00107">
    <property type="entry name" value="PROTEIN_KINASE_ATP"/>
    <property type="match status" value="1"/>
</dbReference>
<evidence type="ECO:0000256" key="7">
    <source>
        <dbReference type="PROSITE-ProRule" id="PRU10141"/>
    </source>
</evidence>
<keyword evidence="6 7" id="KW-0067">ATP-binding</keyword>
<evidence type="ECO:0000256" key="5">
    <source>
        <dbReference type="ARBA" id="ARBA00022777"/>
    </source>
</evidence>
<feature type="region of interest" description="Disordered" evidence="8">
    <location>
        <begin position="559"/>
        <end position="643"/>
    </location>
</feature>
<evidence type="ECO:0000259" key="9">
    <source>
        <dbReference type="PROSITE" id="PS50011"/>
    </source>
</evidence>
<sequence>MVAGPEYDVPITQKPITAQTPDRERQTPTMDHTERTERYAPSRSSSAAQKPRPVSMPPQAYAPPTSTDRDQRHDDSRHGRTEGSSTSKARSGTRILGDYTLSKTLGAGSMGKVKLAHHNITGEKLAVKILPRVPPSGTGSAPTSEAAAKQASKDASKEIRTIREAALSMLLHHPYICGMREMIIHQHHYYMVFEYVSGGQMLDYIISHGRLRERVARKFARQIGSALDYCHKNNVVHRDLKIENILISHSGNIKIIDFGLSNLYNPVDHLATFCGSLYFAAPELLNAKVYTGPEVDVWSFGVVLYVLVCGKVPFDDQSMPALHAKIKRGLVEYPVWLSAECKHLLTRMLVTNPAARASLTEVLSHPWMVRGFRGAPDSHLVHREPLRADELDRSVIKGMKGFEFGTEEEIEHKLIEVLESDAYYRAVQHWERKRMTNGRNGHGRWGESFSNSSLAISHDGSFSTSTTRVDQSPSKKAKRFSGFDFYRRKLFSPSSSPPTTPMASPPGSQSHLSNSSLLETQREPADPTYGFSPLISIYFLVREKMEREKVYGPGHFASSQLSLESSSRPDGLSGDAPVQPPTSAKQLSTPSVRKRDPPVTGKPDYSMPLPRLPAPETSHYSGLSYDVTPATPSPTASGFPQPRARDAALTVPKRGEMPQSTSMPKSVAATPARMSMSMSMPREPASTAHRRSHSLSQRPWHGMFGFGGPDEVNEHGTVRSRRDTLEPPRTAGPEFGTFAEKMDAPREKEGETDKDAEEEPRTPIMLAAGATLVRKFGSLLGGRSDDSRRAGTPTKRGSILTSFSQPRASTEPPESEQPERNGVNGAQHASVAEDGRKSGSPTPTGTISQSQSQPVGSIHRRAATILDPQGRTNRHERRSSTGAALVSGVGGTIGRHRRPSTGNSYGFTKPLPDRLFGRMDEEEEHAEHAENEDPPGENGVDDTPKGEESQGDDKDFKPVYLKGLFSVATTSTKSPQVIKTDIKRVLDRMQVQYRETKTGFECIHMPSIDVSSIQPPAPSNHQKRPSTSSHEENKRTITKKGSKRSFGMLSRDRERDAKDKELPSRPSGGTTLSTTASSASSSFFHVSSNAHTATVEAARSDTLENVAVADESGAPPQSPKGKNLPPIPRDFAASPQPTLLTPLPTGAVDHDVFETIGASSLAVRFEINVVKVRQRPVYAATMKLTHLSL</sequence>
<dbReference type="GO" id="GO:0005737">
    <property type="term" value="C:cytoplasm"/>
    <property type="evidence" value="ECO:0007669"/>
    <property type="project" value="TreeGrafter"/>
</dbReference>
<dbReference type="SUPFAM" id="SSF56112">
    <property type="entry name" value="Protein kinase-like (PK-like)"/>
    <property type="match status" value="1"/>
</dbReference>
<feature type="region of interest" description="Disordered" evidence="8">
    <location>
        <begin position="132"/>
        <end position="155"/>
    </location>
</feature>
<keyword evidence="5 10" id="KW-0418">Kinase</keyword>
<dbReference type="STRING" id="154538.A0A1M2VWH4"/>
<dbReference type="GO" id="GO:0000226">
    <property type="term" value="P:microtubule cytoskeleton organization"/>
    <property type="evidence" value="ECO:0007669"/>
    <property type="project" value="TreeGrafter"/>
</dbReference>
<feature type="compositionally biased region" description="Polar residues" evidence="8">
    <location>
        <begin position="581"/>
        <end position="591"/>
    </location>
</feature>
<evidence type="ECO:0000256" key="2">
    <source>
        <dbReference type="ARBA" id="ARBA00022527"/>
    </source>
</evidence>
<dbReference type="GO" id="GO:0005524">
    <property type="term" value="F:ATP binding"/>
    <property type="evidence" value="ECO:0007669"/>
    <property type="project" value="UniProtKB-UniRule"/>
</dbReference>
<dbReference type="Proteomes" id="UP000184267">
    <property type="component" value="Unassembled WGS sequence"/>
</dbReference>
<organism evidence="10 11">
    <name type="scientific">Trametes pubescens</name>
    <name type="common">White-rot fungus</name>
    <dbReference type="NCBI Taxonomy" id="154538"/>
    <lineage>
        <taxon>Eukaryota</taxon>
        <taxon>Fungi</taxon>
        <taxon>Dikarya</taxon>
        <taxon>Basidiomycota</taxon>
        <taxon>Agaricomycotina</taxon>
        <taxon>Agaricomycetes</taxon>
        <taxon>Polyporales</taxon>
        <taxon>Polyporaceae</taxon>
        <taxon>Trametes</taxon>
    </lineage>
</organism>
<dbReference type="GO" id="GO:0035556">
    <property type="term" value="P:intracellular signal transduction"/>
    <property type="evidence" value="ECO:0007669"/>
    <property type="project" value="TreeGrafter"/>
</dbReference>
<feature type="compositionally biased region" description="Basic and acidic residues" evidence="8">
    <location>
        <begin position="67"/>
        <end position="81"/>
    </location>
</feature>
<feature type="compositionally biased region" description="Basic and acidic residues" evidence="8">
    <location>
        <begin position="715"/>
        <end position="726"/>
    </location>
</feature>
<dbReference type="InterPro" id="IPR011009">
    <property type="entry name" value="Kinase-like_dom_sf"/>
</dbReference>
<proteinExistence type="inferred from homology"/>
<keyword evidence="11" id="KW-1185">Reference proteome</keyword>
<feature type="region of interest" description="Disordered" evidence="8">
    <location>
        <begin position="1"/>
        <end position="95"/>
    </location>
</feature>
<dbReference type="OMA" id="YYMVSEY"/>
<dbReference type="InterPro" id="IPR008271">
    <property type="entry name" value="Ser/Thr_kinase_AS"/>
</dbReference>
<evidence type="ECO:0000256" key="6">
    <source>
        <dbReference type="ARBA" id="ARBA00022840"/>
    </source>
</evidence>
<dbReference type="PROSITE" id="PS50011">
    <property type="entry name" value="PROTEIN_KINASE_DOM"/>
    <property type="match status" value="1"/>
</dbReference>
<dbReference type="OrthoDB" id="193931at2759"/>
<dbReference type="EMBL" id="MNAD01000558">
    <property type="protein sequence ID" value="OJT11882.1"/>
    <property type="molecule type" value="Genomic_DNA"/>
</dbReference>
<accession>A0A1M2VWH4</accession>